<organism evidence="9 10">
    <name type="scientific">Microbacterium telephonicum</name>
    <dbReference type="NCBI Taxonomy" id="1714841"/>
    <lineage>
        <taxon>Bacteria</taxon>
        <taxon>Bacillati</taxon>
        <taxon>Actinomycetota</taxon>
        <taxon>Actinomycetes</taxon>
        <taxon>Micrococcales</taxon>
        <taxon>Microbacteriaceae</taxon>
        <taxon>Microbacterium</taxon>
    </lineage>
</organism>
<dbReference type="EMBL" id="RCDB01000002">
    <property type="protein sequence ID" value="RLK49474.1"/>
    <property type="molecule type" value="Genomic_DNA"/>
</dbReference>
<feature type="chain" id="PRO_5039345240" evidence="7">
    <location>
        <begin position="24"/>
        <end position="229"/>
    </location>
</feature>
<keyword evidence="6" id="KW-1133">Transmembrane helix</keyword>
<evidence type="ECO:0000256" key="4">
    <source>
        <dbReference type="ARBA" id="ARBA00023088"/>
    </source>
</evidence>
<evidence type="ECO:0000256" key="3">
    <source>
        <dbReference type="ARBA" id="ARBA00022729"/>
    </source>
</evidence>
<evidence type="ECO:0000313" key="9">
    <source>
        <dbReference type="EMBL" id="RLK49474.1"/>
    </source>
</evidence>
<proteinExistence type="predicted"/>
<feature type="signal peptide" evidence="7">
    <location>
        <begin position="1"/>
        <end position="23"/>
    </location>
</feature>
<sequence length="229" mass="23179">MEKRHVRATAVVAAALWTTVMWAGAAPASAESSPPPEDVGSYAPPPPPPELSLVGSSVDVACVRDVPVITYRVVLTDPSGVSTSHDAFLIITDGVNRVELPLGDVSSGELSGSMLWPGASVDAAGNGTGWPGWVFRDGEWVETDGNFGWTRADIRATIEVNPEMPVPMAYPPATSACAGPTVTGTPLSAGSAPLAATGGDATAIAVVGGAALAAIAVGATVLVARRRRA</sequence>
<feature type="compositionally biased region" description="Pro residues" evidence="5">
    <location>
        <begin position="33"/>
        <end position="50"/>
    </location>
</feature>
<keyword evidence="4" id="KW-0572">Peptidoglycan-anchor</keyword>
<evidence type="ECO:0000256" key="2">
    <source>
        <dbReference type="ARBA" id="ARBA00022525"/>
    </source>
</evidence>
<evidence type="ECO:0000256" key="6">
    <source>
        <dbReference type="SAM" id="Phobius"/>
    </source>
</evidence>
<evidence type="ECO:0000256" key="7">
    <source>
        <dbReference type="SAM" id="SignalP"/>
    </source>
</evidence>
<keyword evidence="2" id="KW-0964">Secreted</keyword>
<evidence type="ECO:0000256" key="1">
    <source>
        <dbReference type="ARBA" id="ARBA00022512"/>
    </source>
</evidence>
<dbReference type="AlphaFoldDB" id="A0A498C0P1"/>
<evidence type="ECO:0000256" key="5">
    <source>
        <dbReference type="SAM" id="MobiDB-lite"/>
    </source>
</evidence>
<feature type="domain" description="Gram-positive cocci surface proteins LPxTG" evidence="8">
    <location>
        <begin position="194"/>
        <end position="229"/>
    </location>
</feature>
<keyword evidence="1" id="KW-0134">Cell wall</keyword>
<keyword evidence="6" id="KW-0472">Membrane</keyword>
<evidence type="ECO:0000313" key="10">
    <source>
        <dbReference type="Proteomes" id="UP000273158"/>
    </source>
</evidence>
<feature type="transmembrane region" description="Helical" evidence="6">
    <location>
        <begin position="203"/>
        <end position="224"/>
    </location>
</feature>
<name>A0A498C0P1_9MICO</name>
<dbReference type="Proteomes" id="UP000273158">
    <property type="component" value="Unassembled WGS sequence"/>
</dbReference>
<keyword evidence="3 7" id="KW-0732">Signal</keyword>
<dbReference type="InterPro" id="IPR019931">
    <property type="entry name" value="LPXTG_anchor"/>
</dbReference>
<keyword evidence="10" id="KW-1185">Reference proteome</keyword>
<evidence type="ECO:0000259" key="8">
    <source>
        <dbReference type="PROSITE" id="PS50847"/>
    </source>
</evidence>
<feature type="region of interest" description="Disordered" evidence="5">
    <location>
        <begin position="27"/>
        <end position="50"/>
    </location>
</feature>
<gene>
    <name evidence="9" type="ORF">C7474_1629</name>
</gene>
<comment type="caution">
    <text evidence="9">The sequence shown here is derived from an EMBL/GenBank/DDBJ whole genome shotgun (WGS) entry which is preliminary data.</text>
</comment>
<dbReference type="OrthoDB" id="3783029at2"/>
<dbReference type="RefSeq" id="WP_121058732.1">
    <property type="nucleotide sequence ID" value="NZ_RCDB01000002.1"/>
</dbReference>
<accession>A0A498C0P1</accession>
<dbReference type="NCBIfam" id="TIGR01167">
    <property type="entry name" value="LPXTG_anchor"/>
    <property type="match status" value="1"/>
</dbReference>
<keyword evidence="6" id="KW-0812">Transmembrane</keyword>
<reference evidence="9 10" key="1">
    <citation type="journal article" date="2015" name="Stand. Genomic Sci.">
        <title>Genomic Encyclopedia of Bacterial and Archaeal Type Strains, Phase III: the genomes of soil and plant-associated and newly described type strains.</title>
        <authorList>
            <person name="Whitman W.B."/>
            <person name="Woyke T."/>
            <person name="Klenk H.P."/>
            <person name="Zhou Y."/>
            <person name="Lilburn T.G."/>
            <person name="Beck B.J."/>
            <person name="De Vos P."/>
            <person name="Vandamme P."/>
            <person name="Eisen J.A."/>
            <person name="Garrity G."/>
            <person name="Hugenholtz P."/>
            <person name="Kyrpides N.C."/>
        </authorList>
    </citation>
    <scope>NUCLEOTIDE SEQUENCE [LARGE SCALE GENOMIC DNA]</scope>
    <source>
        <strain evidence="9 10">S2T63</strain>
    </source>
</reference>
<protein>
    <submittedName>
        <fullName evidence="9">LPXTG-motif cell wall-anchored protein</fullName>
    </submittedName>
</protein>
<dbReference type="PROSITE" id="PS50847">
    <property type="entry name" value="GRAM_POS_ANCHORING"/>
    <property type="match status" value="1"/>
</dbReference>